<sequence length="712" mass="75879">MTTTPTRTRTPARGSTGTAYTRVEGREKVTGAARYAGEIPFADLAHGWLVLSTVAHGRIRSLDTDPVLAMPGVLAVLHHENAPRLNTDYVGMLGKPDPTCAVFQNDRVPHLGWPVALVVAETPEQAREAAESLVVHYEQEPHDIDFSPARTDTYPADGHMPAVTEKGDLEAELAASAVVVDAEYTTPEEHHSMMEPHAATALWDGGRLEVVDSNQGATWVVGELANLFSLDPASVRVRSEHVGGGFGSKGVRAHQVAAVMAATELQRPVRVVMTRRQMFSLTGYRSPTAQRVRLGADADGRLRALEHRSLNLTSQVHEFVESSTAPSRVMYDADAHHTAHRLVRLNVPTPTFMRAPGEAPGSFALESALDELAEKCGLDPIELRLRNEPERGPVSGLPFASRNLAACFREGARRFGWADRDPRPGVRREGRWLLGTGTAAASFSAGAGPSTATITAEADGTYTVRIAAADIGTGARTALTLIAADALEAPPDRIRMRIGDSDFGPAMIAGGSTGTRSWAWAVRAAAAELRERLALGADIPPEGMTVRADTTEALGTLAGKERHSYGAQFAEVAVDVTTGEVRVRRMLGIFAAGTIVNPLTARSQLVGGMIWGISMALHEEAVRDRASGGVYGPDLAGYHVATHADVPLVEADWVDDHDPEDPVGIKGIGEVGIVGAAAAIANAVWHATGVRHRDLPIRPDRVLQAAAEVPHA</sequence>
<reference evidence="4 5" key="1">
    <citation type="submission" date="2020-08" db="EMBL/GenBank/DDBJ databases">
        <title>Whole-Genome Sequence of French Clinical Streptomyces mexicanus Strain Q0842.</title>
        <authorList>
            <person name="Boxberger M."/>
            <person name="La Scola B."/>
        </authorList>
    </citation>
    <scope>NUCLEOTIDE SEQUENCE [LARGE SCALE GENOMIC DNA]</scope>
    <source>
        <strain evidence="4 5">Marseille-Q0842</strain>
    </source>
</reference>
<evidence type="ECO:0000313" key="4">
    <source>
        <dbReference type="EMBL" id="MBC2864504.1"/>
    </source>
</evidence>
<dbReference type="EMBL" id="JACMHY010000002">
    <property type="protein sequence ID" value="MBC2864504.1"/>
    <property type="molecule type" value="Genomic_DNA"/>
</dbReference>
<dbReference type="InterPro" id="IPR037165">
    <property type="entry name" value="AldOxase/xan_DH_Mopterin-bd_sf"/>
</dbReference>
<evidence type="ECO:0000256" key="1">
    <source>
        <dbReference type="ARBA" id="ARBA00022505"/>
    </source>
</evidence>
<evidence type="ECO:0000259" key="3">
    <source>
        <dbReference type="SMART" id="SM01008"/>
    </source>
</evidence>
<dbReference type="Pfam" id="PF20256">
    <property type="entry name" value="MoCoBD_2"/>
    <property type="match status" value="2"/>
</dbReference>
<feature type="domain" description="Aldehyde oxidase/xanthine dehydrogenase a/b hammerhead" evidence="3">
    <location>
        <begin position="30"/>
        <end position="141"/>
    </location>
</feature>
<keyword evidence="1" id="KW-0500">Molybdenum</keyword>
<dbReference type="InterPro" id="IPR008274">
    <property type="entry name" value="AldOxase/xan_DH_MoCoBD1"/>
</dbReference>
<evidence type="ECO:0000313" key="5">
    <source>
        <dbReference type="Proteomes" id="UP000517694"/>
    </source>
</evidence>
<accession>A0A7X1LPF0</accession>
<dbReference type="InterPro" id="IPR016208">
    <property type="entry name" value="Ald_Oxase/xanthine_DH-like"/>
</dbReference>
<dbReference type="SUPFAM" id="SSF54665">
    <property type="entry name" value="CO dehydrogenase molybdoprotein N-domain-like"/>
    <property type="match status" value="1"/>
</dbReference>
<dbReference type="Proteomes" id="UP000517694">
    <property type="component" value="Unassembled WGS sequence"/>
</dbReference>
<dbReference type="GO" id="GO:0005506">
    <property type="term" value="F:iron ion binding"/>
    <property type="evidence" value="ECO:0007669"/>
    <property type="project" value="InterPro"/>
</dbReference>
<gene>
    <name evidence="4" type="ORF">H1R13_05705</name>
</gene>
<keyword evidence="2" id="KW-0560">Oxidoreductase</keyword>
<dbReference type="Pfam" id="PF01315">
    <property type="entry name" value="Ald_Xan_dh_C"/>
    <property type="match status" value="1"/>
</dbReference>
<dbReference type="InterPro" id="IPR046867">
    <property type="entry name" value="AldOxase/xan_DH_MoCoBD2"/>
</dbReference>
<comment type="caution">
    <text evidence="4">The sequence shown here is derived from an EMBL/GenBank/DDBJ whole genome shotgun (WGS) entry which is preliminary data.</text>
</comment>
<protein>
    <submittedName>
        <fullName evidence="4">Xanthine dehydrogenase family protein molybdopterin-binding subunit</fullName>
    </submittedName>
</protein>
<dbReference type="RefSeq" id="WP_185946866.1">
    <property type="nucleotide sequence ID" value="NZ_JACMHY010000002.1"/>
</dbReference>
<dbReference type="Pfam" id="PF02738">
    <property type="entry name" value="MoCoBD_1"/>
    <property type="match status" value="1"/>
</dbReference>
<dbReference type="GO" id="GO:0016491">
    <property type="term" value="F:oxidoreductase activity"/>
    <property type="evidence" value="ECO:0007669"/>
    <property type="project" value="UniProtKB-KW"/>
</dbReference>
<dbReference type="InterPro" id="IPR000674">
    <property type="entry name" value="Ald_Oxase/Xan_DH_a/b"/>
</dbReference>
<name>A0A7X1LPF0_9ACTN</name>
<dbReference type="SUPFAM" id="SSF56003">
    <property type="entry name" value="Molybdenum cofactor-binding domain"/>
    <property type="match status" value="1"/>
</dbReference>
<proteinExistence type="predicted"/>
<dbReference type="InterPro" id="IPR036856">
    <property type="entry name" value="Ald_Oxase/Xan_DH_a/b_sf"/>
</dbReference>
<organism evidence="4 5">
    <name type="scientific">Streptomyces mexicanus</name>
    <dbReference type="NCBI Taxonomy" id="178566"/>
    <lineage>
        <taxon>Bacteria</taxon>
        <taxon>Bacillati</taxon>
        <taxon>Actinomycetota</taxon>
        <taxon>Actinomycetes</taxon>
        <taxon>Kitasatosporales</taxon>
        <taxon>Streptomycetaceae</taxon>
        <taxon>Streptomyces</taxon>
    </lineage>
</organism>
<dbReference type="Gene3D" id="3.30.365.10">
    <property type="entry name" value="Aldehyde oxidase/xanthine dehydrogenase, molybdopterin binding domain"/>
    <property type="match status" value="4"/>
</dbReference>
<evidence type="ECO:0000256" key="2">
    <source>
        <dbReference type="ARBA" id="ARBA00023002"/>
    </source>
</evidence>
<dbReference type="Gene3D" id="3.90.1170.50">
    <property type="entry name" value="Aldehyde oxidase/xanthine dehydrogenase, a/b hammerhead"/>
    <property type="match status" value="1"/>
</dbReference>
<dbReference type="PANTHER" id="PTHR11908">
    <property type="entry name" value="XANTHINE DEHYDROGENASE"/>
    <property type="match status" value="1"/>
</dbReference>
<dbReference type="AlphaFoldDB" id="A0A7X1LPF0"/>
<dbReference type="PANTHER" id="PTHR11908:SF132">
    <property type="entry name" value="ALDEHYDE OXIDASE 1-RELATED"/>
    <property type="match status" value="1"/>
</dbReference>
<dbReference type="SMART" id="SM01008">
    <property type="entry name" value="Ald_Xan_dh_C"/>
    <property type="match status" value="1"/>
</dbReference>
<keyword evidence="5" id="KW-1185">Reference proteome</keyword>